<evidence type="ECO:0000313" key="6">
    <source>
        <dbReference type="Proteomes" id="UP000199113"/>
    </source>
</evidence>
<dbReference type="InterPro" id="IPR056071">
    <property type="entry name" value="DUF7654"/>
</dbReference>
<protein>
    <recommendedName>
        <fullName evidence="8">4-amino-4-deoxy-L-arabinose transferase</fullName>
    </recommendedName>
</protein>
<dbReference type="EMBL" id="PJBV01000010">
    <property type="protein sequence ID" value="PKH44351.1"/>
    <property type="molecule type" value="Genomic_DNA"/>
</dbReference>
<evidence type="ECO:0000259" key="3">
    <source>
        <dbReference type="Pfam" id="PF24677"/>
    </source>
</evidence>
<reference evidence="4 7" key="2">
    <citation type="submission" date="2017-12" db="EMBL/GenBank/DDBJ databases">
        <title>Pharmacopeia of the Arctic Ocean.</title>
        <authorList>
            <person name="Collins E."/>
            <person name="Ducluzeau A.-L."/>
        </authorList>
    </citation>
    <scope>NUCLEOTIDE SEQUENCE [LARGE SCALE GENOMIC DNA]</scope>
    <source>
        <strain evidence="4 7">DSM 23325</strain>
    </source>
</reference>
<feature type="transmembrane region" description="Helical" evidence="1">
    <location>
        <begin position="12"/>
        <end position="36"/>
    </location>
</feature>
<feature type="transmembrane region" description="Helical" evidence="1">
    <location>
        <begin position="472"/>
        <end position="489"/>
    </location>
</feature>
<keyword evidence="1" id="KW-1133">Transmembrane helix</keyword>
<feature type="transmembrane region" description="Helical" evidence="1">
    <location>
        <begin position="354"/>
        <end position="372"/>
    </location>
</feature>
<feature type="transmembrane region" description="Helical" evidence="1">
    <location>
        <begin position="254"/>
        <end position="273"/>
    </location>
</feature>
<dbReference type="Pfam" id="PF24672">
    <property type="entry name" value="DUF7654"/>
    <property type="match status" value="1"/>
</dbReference>
<gene>
    <name evidence="4" type="ORF">CXG46_02055</name>
    <name evidence="5" type="ORF">SAMN05192575_102411</name>
</gene>
<reference evidence="5" key="1">
    <citation type="submission" date="2016-10" db="EMBL/GenBank/DDBJ databases">
        <authorList>
            <person name="de Groot N.N."/>
        </authorList>
    </citation>
    <scope>NUCLEOTIDE SEQUENCE [LARGE SCALE GENOMIC DNA]</scope>
    <source>
        <strain evidence="5">CGMCC 1.10697</strain>
    </source>
</reference>
<accession>A0A1I0XIW7</accession>
<keyword evidence="7" id="KW-1185">Reference proteome</keyword>
<dbReference type="EMBL" id="FOKC01000002">
    <property type="protein sequence ID" value="SFB00366.1"/>
    <property type="molecule type" value="Genomic_DNA"/>
</dbReference>
<sequence>MGHIVAGPARRFALPALPWHVVLPVLLYLVVCLAGATQSSIGADELRADPDNPSGVMLGEARSTRSDEFLTASPLALGVTATGQTEDVNPLTASQALLNVLPSGPVTSLLFLDGTALRLGPWLPDSMLFAAKFWLGTLLLLLAAPAWFRTLTLSRWIGWFAATLILLSPANAWWSNTHANLFGFALAGAVSLQKACLEAHHGRWWRAGLWGVVGAALLVRTPLLYPPWALVVVPVILVGTVAALLATAPGRRTAAVVGGVGLLTVVLLAAVYLENSEAIQASGSTVYPGARVVTGSANSVQALFGATNLGILSDGVAVAGSNSSEISSGFTVALLVTLLLLSRGVVWRVPGQRWAVVTMVALTGFWLLWSTVEFGALGERIPLLNQVPSGRSTQILGHLGVVLMCLVLPAARSRGAASWSLLAGGTTAAVGAYAGSFLRLQNLPDLSVAAIWLAALGLGAAVFALTFRPRHVLGYALGGVLALTLVWNVNPLLVGLADLRGSDISQELLAGSPAAREAGDLWVADSYGVDSLMMATGTPALSGRQMSGPAVDVWSRLDPGREHEDVWNRGGSYIWFTWSKDRELTFANPGPDIISITGSPCTVARRMGRLSTVVSSRELDQDCLTPVSSFDWGGSTRWVYDVS</sequence>
<feature type="transmembrane region" description="Helical" evidence="1">
    <location>
        <begin position="418"/>
        <end position="440"/>
    </location>
</feature>
<evidence type="ECO:0000259" key="2">
    <source>
        <dbReference type="Pfam" id="PF24672"/>
    </source>
</evidence>
<evidence type="ECO:0008006" key="8">
    <source>
        <dbReference type="Google" id="ProtNLM"/>
    </source>
</evidence>
<feature type="transmembrane region" description="Helical" evidence="1">
    <location>
        <begin position="156"/>
        <end position="174"/>
    </location>
</feature>
<feature type="transmembrane region" description="Helical" evidence="1">
    <location>
        <begin position="392"/>
        <end position="411"/>
    </location>
</feature>
<evidence type="ECO:0000313" key="5">
    <source>
        <dbReference type="EMBL" id="SFB00366.1"/>
    </source>
</evidence>
<keyword evidence="1" id="KW-0812">Transmembrane</keyword>
<dbReference type="STRING" id="748909.SAMN05192575_102411"/>
<dbReference type="Proteomes" id="UP000199113">
    <property type="component" value="Unassembled WGS sequence"/>
</dbReference>
<dbReference type="Proteomes" id="UP000233565">
    <property type="component" value="Unassembled WGS sequence"/>
</dbReference>
<proteinExistence type="predicted"/>
<evidence type="ECO:0000256" key="1">
    <source>
        <dbReference type="SAM" id="Phobius"/>
    </source>
</evidence>
<name>A0A1I0XIW7_9ACTN</name>
<feature type="transmembrane region" description="Helical" evidence="1">
    <location>
        <begin position="326"/>
        <end position="342"/>
    </location>
</feature>
<organism evidence="5 6">
    <name type="scientific">Nocardioides alpinus</name>
    <dbReference type="NCBI Taxonomy" id="748909"/>
    <lineage>
        <taxon>Bacteria</taxon>
        <taxon>Bacillati</taxon>
        <taxon>Actinomycetota</taxon>
        <taxon>Actinomycetes</taxon>
        <taxon>Propionibacteriales</taxon>
        <taxon>Nocardioidaceae</taxon>
        <taxon>Nocardioides</taxon>
    </lineage>
</organism>
<feature type="domain" description="DUF7654" evidence="2">
    <location>
        <begin position="516"/>
        <end position="642"/>
    </location>
</feature>
<keyword evidence="1" id="KW-0472">Membrane</keyword>
<feature type="transmembrane region" description="Helical" evidence="1">
    <location>
        <begin position="228"/>
        <end position="247"/>
    </location>
</feature>
<feature type="transmembrane region" description="Helical" evidence="1">
    <location>
        <begin position="127"/>
        <end position="144"/>
    </location>
</feature>
<evidence type="ECO:0000313" key="4">
    <source>
        <dbReference type="EMBL" id="PKH44351.1"/>
    </source>
</evidence>
<dbReference type="Pfam" id="PF24677">
    <property type="entry name" value="DUF7657"/>
    <property type="match status" value="1"/>
</dbReference>
<dbReference type="AlphaFoldDB" id="A0A1I0XIW7"/>
<feature type="domain" description="DUF7657" evidence="3">
    <location>
        <begin position="19"/>
        <end position="408"/>
    </location>
</feature>
<dbReference type="InterPro" id="IPR056074">
    <property type="entry name" value="DUF7657"/>
</dbReference>
<evidence type="ECO:0000313" key="7">
    <source>
        <dbReference type="Proteomes" id="UP000233565"/>
    </source>
</evidence>
<feature type="transmembrane region" description="Helical" evidence="1">
    <location>
        <begin position="446"/>
        <end position="465"/>
    </location>
</feature>